<evidence type="ECO:0000259" key="1">
    <source>
        <dbReference type="Pfam" id="PF06094"/>
    </source>
</evidence>
<protein>
    <recommendedName>
        <fullName evidence="1">Gamma-glutamylcyclotransferase AIG2-like domain-containing protein</fullName>
    </recommendedName>
</protein>
<evidence type="ECO:0000313" key="2">
    <source>
        <dbReference type="EMBL" id="EQC40885.1"/>
    </source>
</evidence>
<gene>
    <name evidence="2" type="ORF">SDRG_01950</name>
</gene>
<accession>T0R3G0</accession>
<dbReference type="Pfam" id="PF06094">
    <property type="entry name" value="GGACT"/>
    <property type="match status" value="1"/>
</dbReference>
<dbReference type="InterPro" id="IPR013024">
    <property type="entry name" value="GGCT-like"/>
</dbReference>
<dbReference type="eggNOG" id="ENOG502SXIC">
    <property type="taxonomic scope" value="Eukaryota"/>
</dbReference>
<reference evidence="2 3" key="1">
    <citation type="submission" date="2012-04" db="EMBL/GenBank/DDBJ databases">
        <title>The Genome Sequence of Saprolegnia declina VS20.</title>
        <authorList>
            <consortium name="The Broad Institute Genome Sequencing Platform"/>
            <person name="Russ C."/>
            <person name="Nusbaum C."/>
            <person name="Tyler B."/>
            <person name="van West P."/>
            <person name="Dieguez-Uribeondo J."/>
            <person name="de Bruijn I."/>
            <person name="Tripathy S."/>
            <person name="Jiang R."/>
            <person name="Young S.K."/>
            <person name="Zeng Q."/>
            <person name="Gargeya S."/>
            <person name="Fitzgerald M."/>
            <person name="Haas B."/>
            <person name="Abouelleil A."/>
            <person name="Alvarado L."/>
            <person name="Arachchi H.M."/>
            <person name="Berlin A."/>
            <person name="Chapman S.B."/>
            <person name="Goldberg J."/>
            <person name="Griggs A."/>
            <person name="Gujja S."/>
            <person name="Hansen M."/>
            <person name="Howarth C."/>
            <person name="Imamovic A."/>
            <person name="Larimer J."/>
            <person name="McCowen C."/>
            <person name="Montmayeur A."/>
            <person name="Murphy C."/>
            <person name="Neiman D."/>
            <person name="Pearson M."/>
            <person name="Priest M."/>
            <person name="Roberts A."/>
            <person name="Saif S."/>
            <person name="Shea T."/>
            <person name="Sisk P."/>
            <person name="Sykes S."/>
            <person name="Wortman J."/>
            <person name="Nusbaum C."/>
            <person name="Birren B."/>
        </authorList>
    </citation>
    <scope>NUCLEOTIDE SEQUENCE [LARGE SCALE GENOMIC DNA]</scope>
    <source>
        <strain evidence="2 3">VS20</strain>
    </source>
</reference>
<dbReference type="VEuPathDB" id="FungiDB:SDRG_01950"/>
<proteinExistence type="predicted"/>
<dbReference type="GeneID" id="19942677"/>
<keyword evidence="3" id="KW-1185">Reference proteome</keyword>
<sequence>MTAPRLPFFVYGTLMKGFRNYDKHVRGFSSLRFVHDRAYVKRAALYHFEYGYPGLYATASDDCVYGELLTADDPAEYDQLLKDLDALEEYFAPNDPTNEYDRVRVQVHTADGGRIDAWVYYCKIPLENAKERVVSGDWRAYMTPMQQTMFL</sequence>
<dbReference type="InterPro" id="IPR009288">
    <property type="entry name" value="AIG2-like_dom"/>
</dbReference>
<dbReference type="CDD" id="cd06661">
    <property type="entry name" value="GGCT_like"/>
    <property type="match status" value="1"/>
</dbReference>
<dbReference type="Gene3D" id="3.10.490.10">
    <property type="entry name" value="Gamma-glutamyl cyclotransferase-like"/>
    <property type="match status" value="1"/>
</dbReference>
<dbReference type="Proteomes" id="UP000030762">
    <property type="component" value="Unassembled WGS sequence"/>
</dbReference>
<name>T0R3G0_SAPDV</name>
<dbReference type="AlphaFoldDB" id="T0R3G0"/>
<dbReference type="InParanoid" id="T0R3G0"/>
<dbReference type="EMBL" id="JH767135">
    <property type="protein sequence ID" value="EQC40885.1"/>
    <property type="molecule type" value="Genomic_DNA"/>
</dbReference>
<evidence type="ECO:0000313" key="3">
    <source>
        <dbReference type="Proteomes" id="UP000030762"/>
    </source>
</evidence>
<dbReference type="InterPro" id="IPR036568">
    <property type="entry name" value="GGCT-like_sf"/>
</dbReference>
<dbReference type="OMA" id="SGDWRAY"/>
<feature type="domain" description="Gamma-glutamylcyclotransferase AIG2-like" evidence="1">
    <location>
        <begin position="8"/>
        <end position="139"/>
    </location>
</feature>
<dbReference type="OrthoDB" id="57769at2759"/>
<dbReference type="RefSeq" id="XP_008605729.1">
    <property type="nucleotide sequence ID" value="XM_008607507.1"/>
</dbReference>
<dbReference type="SUPFAM" id="SSF110857">
    <property type="entry name" value="Gamma-glutamyl cyclotransferase-like"/>
    <property type="match status" value="1"/>
</dbReference>
<organism evidence="2 3">
    <name type="scientific">Saprolegnia diclina (strain VS20)</name>
    <dbReference type="NCBI Taxonomy" id="1156394"/>
    <lineage>
        <taxon>Eukaryota</taxon>
        <taxon>Sar</taxon>
        <taxon>Stramenopiles</taxon>
        <taxon>Oomycota</taxon>
        <taxon>Saprolegniomycetes</taxon>
        <taxon>Saprolegniales</taxon>
        <taxon>Saprolegniaceae</taxon>
        <taxon>Saprolegnia</taxon>
    </lineage>
</organism>